<reference evidence="1" key="1">
    <citation type="submission" date="2015-07" db="EMBL/GenBank/DDBJ databases">
        <title>Adaptation to a free-living lifestyle via gene acquisitions in the diplomonad Trepomonas sp. PC1.</title>
        <authorList>
            <person name="Xu F."/>
            <person name="Jerlstrom-Hultqvist J."/>
            <person name="Kolisko M."/>
            <person name="Simpson A.G.B."/>
            <person name="Roger A.J."/>
            <person name="Svard S.G."/>
            <person name="Andersson J.O."/>
        </authorList>
    </citation>
    <scope>NUCLEOTIDE SEQUENCE</scope>
    <source>
        <strain evidence="1">PC1</strain>
    </source>
</reference>
<organism evidence="1">
    <name type="scientific">Trepomonas sp. PC1</name>
    <dbReference type="NCBI Taxonomy" id="1076344"/>
    <lineage>
        <taxon>Eukaryota</taxon>
        <taxon>Metamonada</taxon>
        <taxon>Diplomonadida</taxon>
        <taxon>Hexamitidae</taxon>
        <taxon>Hexamitinae</taxon>
        <taxon>Trepomonas</taxon>
    </lineage>
</organism>
<protein>
    <submittedName>
        <fullName evidence="1">Uncharacterized protein</fullName>
    </submittedName>
</protein>
<evidence type="ECO:0000313" key="1">
    <source>
        <dbReference type="EMBL" id="JAP89225.1"/>
    </source>
</evidence>
<proteinExistence type="predicted"/>
<gene>
    <name evidence="1" type="ORF">TPC1_31280</name>
</gene>
<name>A0A146JZU9_9EUKA</name>
<accession>A0A146JZU9</accession>
<dbReference type="EMBL" id="GDID01007381">
    <property type="protein sequence ID" value="JAP89225.1"/>
    <property type="molecule type" value="Transcribed_RNA"/>
</dbReference>
<dbReference type="AlphaFoldDB" id="A0A146JZU9"/>
<sequence>LSRGKLSEILQGDITDESIVLVRNQVSDAPSSFKQQHIDIIQQKIFETQNEYYLQLLEQLLSKNLSLTLSPSNFDLNSALLNDFNYRYFVLLIKTNQLSVPTEIQAKMNPEHLIYLTNLNGEVLVKQPPWIMLYFLEQITEKEAFIGQVCQKLSKQVDEQLLKAFIDQFNHIKFSDFISVDQLEFFISKYPVEASCGLLTNYFLQQKPSDELLLQIYELFKPVLQKTPQQEENLYPIVNLFVSQQQTQVITEVFPQLHHSMHSSVLLCLEHFSAVMADLADGIDNQTIVFNEVVFNQIKFICQLIQDFAEKNFTKMLKEEVKTAALALMQGLSSQLLKSLLEENIGLIRDLAAFMDATEDVEWAEDWESWCGAINGML</sequence>
<feature type="non-terminal residue" evidence="1">
    <location>
        <position position="1"/>
    </location>
</feature>